<proteinExistence type="predicted"/>
<name>A0A178LTH5_MYCIR</name>
<organism evidence="1 2">
    <name type="scientific">Mycolicibacterium iranicum</name>
    <name type="common">Mycobacterium iranicum</name>
    <dbReference type="NCBI Taxonomy" id="912594"/>
    <lineage>
        <taxon>Bacteria</taxon>
        <taxon>Bacillati</taxon>
        <taxon>Actinomycetota</taxon>
        <taxon>Actinomycetes</taxon>
        <taxon>Mycobacteriales</taxon>
        <taxon>Mycobacteriaceae</taxon>
        <taxon>Mycolicibacterium</taxon>
    </lineage>
</organism>
<protein>
    <submittedName>
        <fullName evidence="1">Uncharacterized protein</fullName>
    </submittedName>
</protein>
<evidence type="ECO:0000313" key="2">
    <source>
        <dbReference type="Proteomes" id="UP000078396"/>
    </source>
</evidence>
<reference evidence="1 2" key="1">
    <citation type="submission" date="2016-04" db="EMBL/GenBank/DDBJ databases">
        <title>Draft Genome Sequences of Staphylococcus capitis Strain H36, S. capitis Strain H65, S. cohnii Strain H62, S. hominis Strain H69, Mycobacterium iranicum Strain H39, Plantibacter sp. Strain H53, Pseudomonas oryzihabitans Strain H72, and Microbacterium sp. Strain H83, isolated from residential settings.</title>
        <authorList>
            <person name="Lymperopoulou D."/>
            <person name="Adams R.I."/>
            <person name="Lindow S."/>
            <person name="Coil D.A."/>
            <person name="Jospin G."/>
            <person name="Eisen J.A."/>
        </authorList>
    </citation>
    <scope>NUCLEOTIDE SEQUENCE [LARGE SCALE GENOMIC DNA]</scope>
    <source>
        <strain evidence="1 2">H39</strain>
    </source>
</reference>
<accession>A0A178LTH5</accession>
<comment type="caution">
    <text evidence="1">The sequence shown here is derived from an EMBL/GenBank/DDBJ whole genome shotgun (WGS) entry which is preliminary data.</text>
</comment>
<dbReference type="AlphaFoldDB" id="A0A178LTH5"/>
<evidence type="ECO:0000313" key="1">
    <source>
        <dbReference type="EMBL" id="OAN36736.1"/>
    </source>
</evidence>
<sequence>MGDLDGTRFGELTRKVTSVVHQFSPVGAADGTRGVGRACAAVSSAMLGECTDRRFQALANRTAIEGSARRSSRRSVALGDAAQFGMPVLSHALSVHQPTSDL</sequence>
<gene>
    <name evidence="1" type="ORF">A4X20_05940</name>
</gene>
<dbReference type="EMBL" id="LWCS01000032">
    <property type="protein sequence ID" value="OAN36736.1"/>
    <property type="molecule type" value="Genomic_DNA"/>
</dbReference>
<dbReference type="Proteomes" id="UP000078396">
    <property type="component" value="Unassembled WGS sequence"/>
</dbReference>